<dbReference type="SUPFAM" id="SSF53271">
    <property type="entry name" value="PRTase-like"/>
    <property type="match status" value="1"/>
</dbReference>
<dbReference type="Gene3D" id="3.40.50.2020">
    <property type="match status" value="1"/>
</dbReference>
<evidence type="ECO:0000259" key="2">
    <source>
        <dbReference type="Pfam" id="PF00156"/>
    </source>
</evidence>
<accession>A0A1H8FHE9</accession>
<dbReference type="GO" id="GO:0016757">
    <property type="term" value="F:glycosyltransferase activity"/>
    <property type="evidence" value="ECO:0007669"/>
    <property type="project" value="UniProtKB-KW"/>
</dbReference>
<dbReference type="InterPro" id="IPR029057">
    <property type="entry name" value="PRTase-like"/>
</dbReference>
<name>A0A1H8FHE9_9RHOB</name>
<dbReference type="Proteomes" id="UP000199054">
    <property type="component" value="Unassembled WGS sequence"/>
</dbReference>
<evidence type="ECO:0000256" key="1">
    <source>
        <dbReference type="ARBA" id="ARBA00008007"/>
    </source>
</evidence>
<feature type="domain" description="Double zinc ribbon" evidence="3">
    <location>
        <begin position="15"/>
        <end position="82"/>
    </location>
</feature>
<dbReference type="InterPro" id="IPR000836">
    <property type="entry name" value="PRTase_dom"/>
</dbReference>
<dbReference type="InterPro" id="IPR051910">
    <property type="entry name" value="ComF/GntX_DNA_util-trans"/>
</dbReference>
<dbReference type="AlphaFoldDB" id="A0A1H8FHE9"/>
<dbReference type="Pfam" id="PF00156">
    <property type="entry name" value="Pribosyltran"/>
    <property type="match status" value="1"/>
</dbReference>
<dbReference type="PANTHER" id="PTHR47505">
    <property type="entry name" value="DNA UTILIZATION PROTEIN YHGH"/>
    <property type="match status" value="1"/>
</dbReference>
<gene>
    <name evidence="4" type="ORF">SAMN04489859_100434</name>
</gene>
<keyword evidence="4" id="KW-0808">Transferase</keyword>
<keyword evidence="4" id="KW-0328">Glycosyltransferase</keyword>
<dbReference type="EMBL" id="FODE01000004">
    <property type="protein sequence ID" value="SEN30508.1"/>
    <property type="molecule type" value="Genomic_DNA"/>
</dbReference>
<dbReference type="PANTHER" id="PTHR47505:SF1">
    <property type="entry name" value="DNA UTILIZATION PROTEIN YHGH"/>
    <property type="match status" value="1"/>
</dbReference>
<reference evidence="4 5" key="1">
    <citation type="submission" date="2016-10" db="EMBL/GenBank/DDBJ databases">
        <authorList>
            <person name="de Groot N.N."/>
        </authorList>
    </citation>
    <scope>NUCLEOTIDE SEQUENCE [LARGE SCALE GENOMIC DNA]</scope>
    <source>
        <strain evidence="4 5">DSM 8512</strain>
    </source>
</reference>
<evidence type="ECO:0000259" key="3">
    <source>
        <dbReference type="Pfam" id="PF18912"/>
    </source>
</evidence>
<dbReference type="Pfam" id="PF18912">
    <property type="entry name" value="DZR_2"/>
    <property type="match status" value="1"/>
</dbReference>
<proteinExistence type="inferred from homology"/>
<evidence type="ECO:0000313" key="4">
    <source>
        <dbReference type="EMBL" id="SEN30508.1"/>
    </source>
</evidence>
<feature type="domain" description="Phosphoribosyltransferase" evidence="2">
    <location>
        <begin position="201"/>
        <end position="251"/>
    </location>
</feature>
<dbReference type="InterPro" id="IPR044005">
    <property type="entry name" value="DZR_2"/>
</dbReference>
<keyword evidence="5" id="KW-1185">Reference proteome</keyword>
<evidence type="ECO:0000313" key="5">
    <source>
        <dbReference type="Proteomes" id="UP000199054"/>
    </source>
</evidence>
<comment type="similarity">
    <text evidence="1">Belongs to the ComF/GntX family.</text>
</comment>
<organism evidence="4 5">
    <name type="scientific">Paracoccus alcaliphilus</name>
    <dbReference type="NCBI Taxonomy" id="34002"/>
    <lineage>
        <taxon>Bacteria</taxon>
        <taxon>Pseudomonadati</taxon>
        <taxon>Pseudomonadota</taxon>
        <taxon>Alphaproteobacteria</taxon>
        <taxon>Rhodobacterales</taxon>
        <taxon>Paracoccaceae</taxon>
        <taxon>Paracoccus</taxon>
    </lineage>
</organism>
<dbReference type="CDD" id="cd06223">
    <property type="entry name" value="PRTases_typeI"/>
    <property type="match status" value="1"/>
</dbReference>
<dbReference type="RefSeq" id="WP_244519117.1">
    <property type="nucleotide sequence ID" value="NZ_CP067124.1"/>
</dbReference>
<dbReference type="STRING" id="34002.SAMN04489859_100434"/>
<protein>
    <submittedName>
        <fullName evidence="4">Predicted amidophosphoribosyltransferases</fullName>
    </submittedName>
</protein>
<sequence>MVAQHRVLHRTMKAALHLLYPAQCLGCGAPVAASDGASVALCPDCWRETDFITGAACDCCGVPLPDDSGGGVNDALQCDDCLQNAPLWRQGRAAVVYDGTGRQLVLALKHGDRPDMAPHLAGWLARAAAPLIRPGMVVAPVPLHLLRLFRRRYNQAALLSRPLARAHGLTHIPDLLVRRRHTPAQDHRDRVARMANLQDALAVNPRRAEAIRGRPVLLVDDVMASGATMTHATEALQRADAGPVFVAVLARAVKDH</sequence>